<organism evidence="1">
    <name type="scientific">marine metagenome</name>
    <dbReference type="NCBI Taxonomy" id="408172"/>
    <lineage>
        <taxon>unclassified sequences</taxon>
        <taxon>metagenomes</taxon>
        <taxon>ecological metagenomes</taxon>
    </lineage>
</organism>
<evidence type="ECO:0000313" key="1">
    <source>
        <dbReference type="EMBL" id="SVC27480.1"/>
    </source>
</evidence>
<name>A0A382KSM8_9ZZZZ</name>
<protein>
    <submittedName>
        <fullName evidence="1">Uncharacterized protein</fullName>
    </submittedName>
</protein>
<reference evidence="1" key="1">
    <citation type="submission" date="2018-05" db="EMBL/GenBank/DDBJ databases">
        <authorList>
            <person name="Lanie J.A."/>
            <person name="Ng W.-L."/>
            <person name="Kazmierczak K.M."/>
            <person name="Andrzejewski T.M."/>
            <person name="Davidsen T.M."/>
            <person name="Wayne K.J."/>
            <person name="Tettelin H."/>
            <person name="Glass J.I."/>
            <person name="Rusch D."/>
            <person name="Podicherti R."/>
            <person name="Tsui H.-C.T."/>
            <person name="Winkler M.E."/>
        </authorList>
    </citation>
    <scope>NUCLEOTIDE SEQUENCE</scope>
</reference>
<sequence>KVYSSTSIGRLETDVEFEGEITGGVVLRVGAHWVVWQGRLP</sequence>
<gene>
    <name evidence="1" type="ORF">METZ01_LOCUS280334</name>
</gene>
<dbReference type="AlphaFoldDB" id="A0A382KSM8"/>
<accession>A0A382KSM8</accession>
<dbReference type="EMBL" id="UINC01082583">
    <property type="protein sequence ID" value="SVC27480.1"/>
    <property type="molecule type" value="Genomic_DNA"/>
</dbReference>
<feature type="non-terminal residue" evidence="1">
    <location>
        <position position="1"/>
    </location>
</feature>
<proteinExistence type="predicted"/>